<proteinExistence type="predicted"/>
<name>A0ABT1PV39_9ACTN</name>
<dbReference type="SUPFAM" id="SSF52833">
    <property type="entry name" value="Thioredoxin-like"/>
    <property type="match status" value="1"/>
</dbReference>
<keyword evidence="2" id="KW-0812">Transmembrane</keyword>
<dbReference type="Proteomes" id="UP001057702">
    <property type="component" value="Unassembled WGS sequence"/>
</dbReference>
<keyword evidence="2" id="KW-0472">Membrane</keyword>
<dbReference type="InterPro" id="IPR012336">
    <property type="entry name" value="Thioredoxin-like_fold"/>
</dbReference>
<feature type="region of interest" description="Disordered" evidence="1">
    <location>
        <begin position="1"/>
        <end position="24"/>
    </location>
</feature>
<comment type="caution">
    <text evidence="4">The sequence shown here is derived from an EMBL/GenBank/DDBJ whole genome shotgun (WGS) entry which is preliminary data.</text>
</comment>
<dbReference type="RefSeq" id="WP_255920410.1">
    <property type="nucleotide sequence ID" value="NZ_JANFNG010000008.1"/>
</dbReference>
<feature type="transmembrane region" description="Helical" evidence="2">
    <location>
        <begin position="34"/>
        <end position="54"/>
    </location>
</feature>
<evidence type="ECO:0000313" key="4">
    <source>
        <dbReference type="EMBL" id="MCQ4081504.1"/>
    </source>
</evidence>
<dbReference type="Pfam" id="PF13462">
    <property type="entry name" value="Thioredoxin_4"/>
    <property type="match status" value="1"/>
</dbReference>
<gene>
    <name evidence="4" type="ORF">NGB36_13055</name>
</gene>
<evidence type="ECO:0000313" key="5">
    <source>
        <dbReference type="Proteomes" id="UP001057702"/>
    </source>
</evidence>
<evidence type="ECO:0000259" key="3">
    <source>
        <dbReference type="Pfam" id="PF13462"/>
    </source>
</evidence>
<feature type="domain" description="Thioredoxin-like fold" evidence="3">
    <location>
        <begin position="73"/>
        <end position="238"/>
    </location>
</feature>
<keyword evidence="2" id="KW-1133">Transmembrane helix</keyword>
<sequence>MSNKNSWENKSSARERLKAERAKQAKREKVRRQLFAVGGVVVVIAIAAGVAVAVSSSGGSKTVTVPANASGTNGTTVIYGNASAKHTLHLFEDPRCPICAQFEQQDGQAVLAGADAGKYKIQYTFGTFLDGNLGGTGSMNALNALGAALNVSPDAFIKFHTAIYSAKNHPDEKTDKFSDNNYLLNIADQVPALKGNTVFQNAVKNGTYSGWASKMSDSFNSSGVQGTPTAQLDGKQLNVVTNTGIMPAAQLEQSINQQIGSK</sequence>
<organism evidence="4 5">
    <name type="scientific">Streptomyces humicola</name>
    <dbReference type="NCBI Taxonomy" id="2953240"/>
    <lineage>
        <taxon>Bacteria</taxon>
        <taxon>Bacillati</taxon>
        <taxon>Actinomycetota</taxon>
        <taxon>Actinomycetes</taxon>
        <taxon>Kitasatosporales</taxon>
        <taxon>Streptomycetaceae</taxon>
        <taxon>Streptomyces</taxon>
    </lineage>
</organism>
<evidence type="ECO:0000256" key="2">
    <source>
        <dbReference type="SAM" id="Phobius"/>
    </source>
</evidence>
<protein>
    <submittedName>
        <fullName evidence="4">DsbA family protein</fullName>
    </submittedName>
</protein>
<dbReference type="Gene3D" id="3.40.30.10">
    <property type="entry name" value="Glutaredoxin"/>
    <property type="match status" value="1"/>
</dbReference>
<keyword evidence="5" id="KW-1185">Reference proteome</keyword>
<accession>A0ABT1PV39</accession>
<reference evidence="4" key="1">
    <citation type="submission" date="2022-06" db="EMBL/GenBank/DDBJ databases">
        <title>Draft genome sequence of Streptomyces sp. RB6PN25 isolated from peat swamp forest in Thailand.</title>
        <authorList>
            <person name="Duangmal K."/>
            <person name="Klaysubun C."/>
        </authorList>
    </citation>
    <scope>NUCLEOTIDE SEQUENCE</scope>
    <source>
        <strain evidence="4">RB6PN25</strain>
    </source>
</reference>
<dbReference type="InterPro" id="IPR036249">
    <property type="entry name" value="Thioredoxin-like_sf"/>
</dbReference>
<feature type="compositionally biased region" description="Polar residues" evidence="1">
    <location>
        <begin position="1"/>
        <end position="10"/>
    </location>
</feature>
<feature type="compositionally biased region" description="Basic and acidic residues" evidence="1">
    <location>
        <begin position="11"/>
        <end position="24"/>
    </location>
</feature>
<dbReference type="EMBL" id="JANFNG010000008">
    <property type="protein sequence ID" value="MCQ4081504.1"/>
    <property type="molecule type" value="Genomic_DNA"/>
</dbReference>
<evidence type="ECO:0000256" key="1">
    <source>
        <dbReference type="SAM" id="MobiDB-lite"/>
    </source>
</evidence>